<protein>
    <submittedName>
        <fullName evidence="1">Uu.00g063730.m01.CDS01</fullName>
    </submittedName>
</protein>
<dbReference type="Gene3D" id="3.40.50.1240">
    <property type="entry name" value="Phosphoglycerate mutase-like"/>
    <property type="match status" value="1"/>
</dbReference>
<proteinExistence type="predicted"/>
<comment type="caution">
    <text evidence="1">The sequence shown here is derived from an EMBL/GenBank/DDBJ whole genome shotgun (WGS) entry which is preliminary data.</text>
</comment>
<dbReference type="SUPFAM" id="SSF53254">
    <property type="entry name" value="Phosphoglycerate mutase-like"/>
    <property type="match status" value="1"/>
</dbReference>
<dbReference type="InterPro" id="IPR029033">
    <property type="entry name" value="His_PPase_superfam"/>
</dbReference>
<dbReference type="Proteomes" id="UP001295740">
    <property type="component" value="Unassembled WGS sequence"/>
</dbReference>
<evidence type="ECO:0000313" key="2">
    <source>
        <dbReference type="Proteomes" id="UP001295740"/>
    </source>
</evidence>
<dbReference type="EMBL" id="CAUWAG010000018">
    <property type="protein sequence ID" value="CAJ2510748.1"/>
    <property type="molecule type" value="Genomic_DNA"/>
</dbReference>
<dbReference type="AlphaFoldDB" id="A0AAI8VTG3"/>
<name>A0AAI8VTG3_9PEZI</name>
<organism evidence="1 2">
    <name type="scientific">Anthostomella pinea</name>
    <dbReference type="NCBI Taxonomy" id="933095"/>
    <lineage>
        <taxon>Eukaryota</taxon>
        <taxon>Fungi</taxon>
        <taxon>Dikarya</taxon>
        <taxon>Ascomycota</taxon>
        <taxon>Pezizomycotina</taxon>
        <taxon>Sordariomycetes</taxon>
        <taxon>Xylariomycetidae</taxon>
        <taxon>Xylariales</taxon>
        <taxon>Xylariaceae</taxon>
        <taxon>Anthostomella</taxon>
    </lineage>
</organism>
<accession>A0AAI8VTG3</accession>
<sequence length="220" mass="24455">MAPTIDIFRSAPNVAGRRDGPLTSHGLDQCGIYGIQYLNHYDQPIGQEPENVGSELDDIIEEFGKKVETFQVTIDWYLKGPGTQYDADAAAVEQRARCARHFIRDFARDAGENGRIIVVSHSSFLHFLVEDFTGLTETLACSWEENTWRSFTFEHLEPIGGNDPASLIETDQSLRDRTANNSAVVVRFSELPAAQWAVLRGYAHRHAEDGTAVGVGQEES</sequence>
<gene>
    <name evidence="1" type="ORF">KHLLAP_LOCUS11216</name>
</gene>
<evidence type="ECO:0000313" key="1">
    <source>
        <dbReference type="EMBL" id="CAJ2510748.1"/>
    </source>
</evidence>
<keyword evidence="2" id="KW-1185">Reference proteome</keyword>
<reference evidence="1" key="1">
    <citation type="submission" date="2023-10" db="EMBL/GenBank/DDBJ databases">
        <authorList>
            <person name="Hackl T."/>
        </authorList>
    </citation>
    <scope>NUCLEOTIDE SEQUENCE</scope>
</reference>